<dbReference type="PANTHER" id="PTHR46193">
    <property type="entry name" value="6-PHOSPHOGLUCONATE PHOSPHATASE"/>
    <property type="match status" value="1"/>
</dbReference>
<keyword evidence="3" id="KW-0479">Metal-binding</keyword>
<evidence type="ECO:0000313" key="7">
    <source>
        <dbReference type="Proteomes" id="UP000675653"/>
    </source>
</evidence>
<accession>A0ABS5GQJ5</accession>
<evidence type="ECO:0000256" key="1">
    <source>
        <dbReference type="ARBA" id="ARBA00001946"/>
    </source>
</evidence>
<dbReference type="InterPro" id="IPR023214">
    <property type="entry name" value="HAD_sf"/>
</dbReference>
<dbReference type="GO" id="GO:0016787">
    <property type="term" value="F:hydrolase activity"/>
    <property type="evidence" value="ECO:0007669"/>
    <property type="project" value="UniProtKB-KW"/>
</dbReference>
<dbReference type="NCBIfam" id="TIGR01509">
    <property type="entry name" value="HAD-SF-IA-v3"/>
    <property type="match status" value="1"/>
</dbReference>
<reference evidence="6 7" key="1">
    <citation type="submission" date="2021-04" db="EMBL/GenBank/DDBJ databases">
        <title>Draft Genome of Aeromonas popoffii ID682, isolated from a natural water source in Idaho.</title>
        <authorList>
            <person name="Testerman T."/>
            <person name="Graf J."/>
        </authorList>
    </citation>
    <scope>NUCLEOTIDE SEQUENCE [LARGE SCALE GENOMIC DNA]</scope>
    <source>
        <strain evidence="6 7">ID682</strain>
    </source>
</reference>
<comment type="cofactor">
    <cofactor evidence="1">
        <name>Mg(2+)</name>
        <dbReference type="ChEBI" id="CHEBI:18420"/>
    </cofactor>
</comment>
<gene>
    <name evidence="6" type="ORF">KAT72_08745</name>
</gene>
<dbReference type="InterPro" id="IPR036412">
    <property type="entry name" value="HAD-like_sf"/>
</dbReference>
<proteinExistence type="inferred from homology"/>
<evidence type="ECO:0000256" key="5">
    <source>
        <dbReference type="ARBA" id="ARBA00023277"/>
    </source>
</evidence>
<name>A0ABS5GQJ5_9GAMM</name>
<organism evidence="6 7">
    <name type="scientific">Aeromonas popoffii</name>
    <dbReference type="NCBI Taxonomy" id="70856"/>
    <lineage>
        <taxon>Bacteria</taxon>
        <taxon>Pseudomonadati</taxon>
        <taxon>Pseudomonadota</taxon>
        <taxon>Gammaproteobacteria</taxon>
        <taxon>Aeromonadales</taxon>
        <taxon>Aeromonadaceae</taxon>
        <taxon>Aeromonas</taxon>
    </lineage>
</organism>
<comment type="similarity">
    <text evidence="2">Belongs to the HAD-like hydrolase superfamily. CbbY/CbbZ/Gph/YieH family.</text>
</comment>
<evidence type="ECO:0000256" key="2">
    <source>
        <dbReference type="ARBA" id="ARBA00006171"/>
    </source>
</evidence>
<dbReference type="InterPro" id="IPR023198">
    <property type="entry name" value="PGP-like_dom2"/>
</dbReference>
<dbReference type="Proteomes" id="UP000675653">
    <property type="component" value="Unassembled WGS sequence"/>
</dbReference>
<sequence>MQPITVIFDIDGVIVDSEQLHFDVLRHLAPDHACDYQPQQLIGLSLEETLEHIKVPQALQSDIVSKTISTYKEKLNEAYLRPGVVTLTAALQKLNIKFGFVSTAPRDICLANIALLGLTETPVLISGDDVARTKPHPDPYLAMLALLNTSADNVVVIEDTDLGVLAAIRAGIEHVYAWPHALSDQQHYKNAVAIIERLSDIDAFKSFYPAV</sequence>
<dbReference type="RefSeq" id="WP_212513357.1">
    <property type="nucleotide sequence ID" value="NZ_CAWQDX010000040.1"/>
</dbReference>
<evidence type="ECO:0000313" key="6">
    <source>
        <dbReference type="EMBL" id="MBR7629112.1"/>
    </source>
</evidence>
<keyword evidence="5" id="KW-0119">Carbohydrate metabolism</keyword>
<comment type="caution">
    <text evidence="6">The sequence shown here is derived from an EMBL/GenBank/DDBJ whole genome shotgun (WGS) entry which is preliminary data.</text>
</comment>
<dbReference type="InterPro" id="IPR006439">
    <property type="entry name" value="HAD-SF_hydro_IA"/>
</dbReference>
<dbReference type="SFLD" id="SFLDS00003">
    <property type="entry name" value="Haloacid_Dehalogenase"/>
    <property type="match status" value="1"/>
</dbReference>
<dbReference type="Pfam" id="PF13419">
    <property type="entry name" value="HAD_2"/>
    <property type="match status" value="1"/>
</dbReference>
<dbReference type="Gene3D" id="3.40.50.1000">
    <property type="entry name" value="HAD superfamily/HAD-like"/>
    <property type="match status" value="1"/>
</dbReference>
<dbReference type="Gene3D" id="1.10.150.240">
    <property type="entry name" value="Putative phosphatase, domain 2"/>
    <property type="match status" value="1"/>
</dbReference>
<evidence type="ECO:0000256" key="4">
    <source>
        <dbReference type="ARBA" id="ARBA00022842"/>
    </source>
</evidence>
<dbReference type="EMBL" id="JAGRZL010000019">
    <property type="protein sequence ID" value="MBR7629112.1"/>
    <property type="molecule type" value="Genomic_DNA"/>
</dbReference>
<dbReference type="InterPro" id="IPR051600">
    <property type="entry name" value="Beta-PGM-like"/>
</dbReference>
<dbReference type="SFLD" id="SFLDG01129">
    <property type="entry name" value="C1.5:_HAD__Beta-PGM__Phosphata"/>
    <property type="match status" value="1"/>
</dbReference>
<keyword evidence="6" id="KW-0378">Hydrolase</keyword>
<protein>
    <submittedName>
        <fullName evidence="6">HAD-IA family hydrolase</fullName>
    </submittedName>
</protein>
<dbReference type="InterPro" id="IPR041492">
    <property type="entry name" value="HAD_2"/>
</dbReference>
<keyword evidence="7" id="KW-1185">Reference proteome</keyword>
<dbReference type="SUPFAM" id="SSF56784">
    <property type="entry name" value="HAD-like"/>
    <property type="match status" value="1"/>
</dbReference>
<dbReference type="PANTHER" id="PTHR46193:SF18">
    <property type="entry name" value="HEXITOL PHOSPHATASE B"/>
    <property type="match status" value="1"/>
</dbReference>
<keyword evidence="4" id="KW-0460">Magnesium</keyword>
<evidence type="ECO:0000256" key="3">
    <source>
        <dbReference type="ARBA" id="ARBA00022723"/>
    </source>
</evidence>